<dbReference type="InterPro" id="IPR039164">
    <property type="entry name" value="UBR1-like"/>
</dbReference>
<feature type="region of interest" description="Disordered" evidence="11">
    <location>
        <begin position="1"/>
        <end position="31"/>
    </location>
</feature>
<dbReference type="GO" id="GO:0000151">
    <property type="term" value="C:ubiquitin ligase complex"/>
    <property type="evidence" value="ECO:0007669"/>
    <property type="project" value="TreeGrafter"/>
</dbReference>
<dbReference type="Pfam" id="PF18995">
    <property type="entry name" value="PRT6_C"/>
    <property type="match status" value="1"/>
</dbReference>
<dbReference type="InterPro" id="IPR036390">
    <property type="entry name" value="WH_DNA-bd_sf"/>
</dbReference>
<feature type="region of interest" description="Disordered" evidence="11">
    <location>
        <begin position="2887"/>
        <end position="2908"/>
    </location>
</feature>
<proteinExistence type="inferred from homology"/>
<dbReference type="InterPro" id="IPR044046">
    <property type="entry name" value="E3_ligase_UBR-like_C"/>
</dbReference>
<feature type="compositionally biased region" description="Low complexity" evidence="11">
    <location>
        <begin position="2388"/>
        <end position="2405"/>
    </location>
</feature>
<feature type="region of interest" description="Disordered" evidence="11">
    <location>
        <begin position="2716"/>
        <end position="2747"/>
    </location>
</feature>
<dbReference type="PANTHER" id="PTHR21497">
    <property type="entry name" value="UBIQUITIN LIGASE E3 ALPHA-RELATED"/>
    <property type="match status" value="1"/>
</dbReference>
<evidence type="ECO:0000256" key="5">
    <source>
        <dbReference type="ARBA" id="ARBA00022771"/>
    </source>
</evidence>
<keyword evidence="6 10" id="KW-0833">Ubl conjugation pathway</keyword>
<dbReference type="OrthoDB" id="340511at2759"/>
<dbReference type="CDD" id="cd19673">
    <property type="entry name" value="UBR-box_UBR3"/>
    <property type="match status" value="1"/>
</dbReference>
<organism evidence="13 14">
    <name type="scientific">Vitrella brassicaformis (strain CCMP3155)</name>
    <dbReference type="NCBI Taxonomy" id="1169540"/>
    <lineage>
        <taxon>Eukaryota</taxon>
        <taxon>Sar</taxon>
        <taxon>Alveolata</taxon>
        <taxon>Colpodellida</taxon>
        <taxon>Vitrellaceae</taxon>
        <taxon>Vitrella</taxon>
    </lineage>
</organism>
<dbReference type="SMART" id="SM00396">
    <property type="entry name" value="ZnF_UBR1"/>
    <property type="match status" value="1"/>
</dbReference>
<dbReference type="InterPro" id="IPR003126">
    <property type="entry name" value="Znf_UBR"/>
</dbReference>
<feature type="compositionally biased region" description="Polar residues" evidence="11">
    <location>
        <begin position="2298"/>
        <end position="2311"/>
    </location>
</feature>
<dbReference type="GO" id="GO:0005737">
    <property type="term" value="C:cytoplasm"/>
    <property type="evidence" value="ECO:0007669"/>
    <property type="project" value="TreeGrafter"/>
</dbReference>
<feature type="region of interest" description="Disordered" evidence="11">
    <location>
        <begin position="1970"/>
        <end position="2045"/>
    </location>
</feature>
<evidence type="ECO:0000256" key="6">
    <source>
        <dbReference type="ARBA" id="ARBA00022786"/>
    </source>
</evidence>
<feature type="compositionally biased region" description="Low complexity" evidence="11">
    <location>
        <begin position="318"/>
        <end position="327"/>
    </location>
</feature>
<dbReference type="STRING" id="1169540.A0A0G4EPX0"/>
<dbReference type="GO" id="GO:0008270">
    <property type="term" value="F:zinc ion binding"/>
    <property type="evidence" value="ECO:0007669"/>
    <property type="project" value="UniProtKB-UniRule"/>
</dbReference>
<dbReference type="Gene3D" id="2.10.110.30">
    <property type="match status" value="1"/>
</dbReference>
<protein>
    <recommendedName>
        <fullName evidence="10">E3 ubiquitin-protein ligase</fullName>
        <ecNumber evidence="10">2.3.2.27</ecNumber>
    </recommendedName>
</protein>
<feature type="compositionally biased region" description="Polar residues" evidence="11">
    <location>
        <begin position="2181"/>
        <end position="2193"/>
    </location>
</feature>
<feature type="region of interest" description="Disordered" evidence="11">
    <location>
        <begin position="1218"/>
        <end position="1237"/>
    </location>
</feature>
<keyword evidence="5 10" id="KW-0863">Zinc-finger</keyword>
<sequence>MNVDISRPSAAAAGEGDPAPSPTPSTTVQQRQQQVHYLLSKLYRVTYFHDQQLAGGGAGNGSLVIQELCVSLWNSKFDKPLVLHCLGASLAPPTESVSAYLAGQADSPHEMSKKDLYLPRELYEEQYRASRDFLADLPKREGSLSHCDAVWSGPHFAYRCFTCGTSTSSCICVKCFENSNHVGHDFIIYRSDCGGCCDCGDPDAWSPSGFCRFHRGPDPSRDPTHLLPMHTRRRLDEYGRVLVRELLYLTFEPMLHEPPPPDTQPEPQPQPLPQPPQQPPPVTPPLLPHTSSASPGPAADDMPPLEGGDVTMEEAHAQEAGGDAQGESEGGEGGGPESEWESEEGTRWITQAGPQLHRWGTPTVTPFVEDLRRSHRLNKRAALINGFFLKMCRLHDGIRRKFGQMMTESIVLPPQTLSPRALDKLRRLVDHELHVPSPQIFFGSNETNPFEFGYPQQRDRVVLPSDQMVPQIEAPDPTTAVDQITFGGEGWGELDPITFLPMRPTPVVTRDDLPLTVLDVLLRHGRLLASGVGTEVTNLWLELMFDVWFKQQFAVVFVRHFKSLVEVDDTALDRVTVQLFSVRDLTRKLMNQHNLLEVLFKTLFGLLDRATITPDAGCERLDMNHPIFRLRLYVHSLSTLKLLNDHPLLLDQVIRTPHMRLQMWDNGWLEAVQRAEGINPHTRKTDRHIEYDNPQWSNALLFEEQIASTLYPILYRWSNHEPEGRLEGETWYALLRACWGRMEVHLSSTKFFKAPKEGQRDIVDIKGDGWNGDVLSEAEERGGKDSWACVVNRHFKVSRDSVSFHHPLSRLTAYLLYATASQTGTAIYDMIAHTGFRCLCCVRGEAERPEHMFVSPSSALLLAVDGAIQALVFHHQVVTCGMWRRNGPDVFQEATIYTRTGRNAAWHSYLYDMDLLALRLATLGCPKAETLICTLLYRFEVLLGQQGDYDFNLYRNAQDKALRRHHLDLDVYLSRVHGLLLTLCHLLTYSHPQPLAGPINFPANVRAMLCHFLFLKPQPHSSVLDYLPKEAQPLLDGLLKEVSDFKPSVESRSPGLFHPKPHIWAECDTLYPNYSWSEMQTVEEKLVELLEKNKGGSDGLSLEACLPPRRAMPTLLPPFEEAFGAWATSKPLQALGLMLGFSLVFDVVEDESKRLDTRSTQLILHLILRLLIHDGESKELESPPSSVSLDHWSFPHLAGHLPHKSFLANIATPFKLPIHPIHQRPGPEDNGDPFPSSLSGETVVLLRKLLEYDANQRGQGGGGYVTQAIFHKAAEKPVGRAVLDAFAAERRGASPAAGEAAERATGAAGATAEGAPSPGAEGTTPGLPDRQAWKESVRSRQAAVLERFRTQQQKFQDTDLHTDLQNESDLSRQEGDEGQHECVLCFQVEPNPYNSSNPLGTVALLQPIGTGPYPRYRSRTPPPPQSLPGGKTTAGSAPSGPPPAAIAASAGAAARGQSGRSDWDMEWAAADGKARGVAGGGGSAKGTVAEDLSDMLELPWRVEPRTNYYGVKLWSCGHKMHLSCYLRHKATAGRGRPTRETLTPEAVFNCPYCARPVSCLMPLTPSALHTPLAPPEAPFGEAMCDGDVPMDQATEEGDIGWMDLFTTLWKRRAEIDRSGACEALLGLETFTSLMQLMPAAHRQALRAVYHSYRRASYVYYPSVLAEAVFLRSEADYDMTREALMDKVKGTGNVLYKQMSGASGLPSSHNKPLAAHPLALLAKVFSDNIVQEEMVMRREKLTQPPRADLIRELLGLYNTVRNAAQQLDVDTSDRMKQQMTIDHHYTLSLEAVVLGAVATHSLSQYLQAHPSNRQPAHLFHCLPLLSSPSLRTYLLISLFLQLHPSGDASLFPAYVRLFFVLECIAILYTFAAPGQDKGVEGKDDTAPLACVREALESEIRREREAAARRLHVMEVKERPKPPTNKKVKVASGRARQTARKALNLPLHMPFSVPGGLGMVTGMTIAMETSTNAAQTPASQGAVTSGPAPPAQPPAGPGNVPPAALSPSVHLDIMGTAGPPPSTAAGATTQGAAPGGGGGPLLPPPLPPGFLFPQGPPPPWLQQNISNLIQQLSLQNPQNISITWGTGPPPFMPGGIPGMPAMPAQQIPLGLPPPPPAAAADGTASTQTQTGSPATGAPPAAAGAIMGPPFTVPLGPPVGGPPFPLPAGLPPAAFPPLPSTTPQTAGAQTQVASQPGTTAAGTTAGGTESGTSAATTTAGAQTGQPVGEVWSTGWTTLGPPMMMDDYMDPEAEAAIEEGGLDWDGLNSSWAGNFNSLQNVTLNALEGLLEAMPPEVLGTAATHTQSAPTSPTNVAPSTGAAMAGPSAPSSPMSGPSAGTTTITGSATAPAPAQGLLSQLQSLFHLPGMGVTPPAPPPTAPVTAGPSGGGEEASTTDGAGAGATTTTTTLNATPPMPYGPGFVQVMYGTTTVPVSAAAGLVASGGGGGGGGDGDGDDGDEDNDNDWDALLDEVPTGPPVPPQSDEQQAQEGGDDTVAVAAEEREEGQPEEEREEEKDKETYHIYIDTEVKQSSENEDVSVAAHPPQWPPPPPLAKPPGPFNGAMRIEDQGVLSAMLHGRRGLLCANLPLPPTIAAPPHVPSPAIGVIPADDQQRLAGILQLGLMPFLRRLAILCTIAKVSRGGGEGQQGGGDHPDTVDVFDEAYFLLGKPSDDDPLRSTKEQSGQVADEVALLLEKFAPMFGLPTSLDAFLARIAQPDDDAAAGASGDASPVGSEGMRNEDDESAVVEPSVKPKTALEAAHKLFKWMVHRVVRPLGSSCDIPLTELLPFVLPPSDDQGPEEAFEAYMRACSGQPEQPEPDYNALKKHFRKHGPPPNVNRPSAVRVWGRVHVVGGRRPTHEGGVIREPLVRVANQQTFKQIVQHSGMPWVDMGTIEPPAPSDSSAPGPSSPPRVRLVVGTHLPHLVPLPQLYQTLFTKNIQRKLTTPTGELHVSRRPGICLGCGTRLCFDKCCATSIARRDDTKRPHFRHKSIINEHCSSCGVSNMMLLELLVSVSYNLHPPRIANWGALHLDRYGEEDRNMTRGKPLWLNSRRLTQLVGAVTHQNFPLNEKANPRLVWVHSPFE</sequence>
<dbReference type="UniPathway" id="UPA00143"/>
<evidence type="ECO:0000256" key="1">
    <source>
        <dbReference type="ARBA" id="ARBA00000900"/>
    </source>
</evidence>
<evidence type="ECO:0000256" key="11">
    <source>
        <dbReference type="SAM" id="MobiDB-lite"/>
    </source>
</evidence>
<dbReference type="VEuPathDB" id="CryptoDB:Vbra_20690"/>
<dbReference type="EC" id="2.3.2.27" evidence="10"/>
<feature type="compositionally biased region" description="Gly residues" evidence="11">
    <location>
        <begin position="2439"/>
        <end position="2448"/>
    </location>
</feature>
<feature type="compositionally biased region" description="Low complexity" evidence="11">
    <location>
        <begin position="1293"/>
        <end position="1323"/>
    </location>
</feature>
<feature type="compositionally biased region" description="Polar residues" evidence="11">
    <location>
        <begin position="1970"/>
        <end position="1981"/>
    </location>
</feature>
<feature type="region of interest" description="Disordered" evidence="11">
    <location>
        <begin position="253"/>
        <end position="344"/>
    </location>
</feature>
<feature type="compositionally biased region" description="Acidic residues" evidence="11">
    <location>
        <begin position="2449"/>
        <end position="2466"/>
    </location>
</feature>
<evidence type="ECO:0000256" key="2">
    <source>
        <dbReference type="ARBA" id="ARBA00004906"/>
    </source>
</evidence>
<comment type="pathway">
    <text evidence="2 10">Protein modification; protein ubiquitination.</text>
</comment>
<dbReference type="InParanoid" id="A0A0G4EPX0"/>
<feature type="compositionally biased region" description="Low complexity" evidence="11">
    <location>
        <begin position="2116"/>
        <end position="2141"/>
    </location>
</feature>
<evidence type="ECO:0000256" key="10">
    <source>
        <dbReference type="RuleBase" id="RU366018"/>
    </source>
</evidence>
<name>A0A0G4EPX0_VITBC</name>
<feature type="compositionally biased region" description="Low complexity" evidence="11">
    <location>
        <begin position="1445"/>
        <end position="1460"/>
    </location>
</feature>
<feature type="compositionally biased region" description="Pro residues" evidence="11">
    <location>
        <begin position="1985"/>
        <end position="1998"/>
    </location>
</feature>
<accession>A0A0G4EPX0</accession>
<evidence type="ECO:0000259" key="12">
    <source>
        <dbReference type="PROSITE" id="PS51157"/>
    </source>
</evidence>
<feature type="compositionally biased region" description="Pro residues" evidence="11">
    <location>
        <begin position="2160"/>
        <end position="2177"/>
    </location>
</feature>
<dbReference type="Proteomes" id="UP000041254">
    <property type="component" value="Unassembled WGS sequence"/>
</dbReference>
<feature type="region of interest" description="Disordered" evidence="11">
    <location>
        <begin position="2297"/>
        <end position="2346"/>
    </location>
</feature>
<dbReference type="FunFam" id="2.10.110.30:FF:000002">
    <property type="entry name" value="Putative e3 ubiquitin-protein ligase ubr3"/>
    <property type="match status" value="1"/>
</dbReference>
<feature type="region of interest" description="Disordered" evidence="11">
    <location>
        <begin position="2160"/>
        <end position="2228"/>
    </location>
</feature>
<evidence type="ECO:0000313" key="13">
    <source>
        <dbReference type="EMBL" id="CEL99638.1"/>
    </source>
</evidence>
<keyword evidence="3 10" id="KW-0808">Transferase</keyword>
<dbReference type="PANTHER" id="PTHR21497:SF24">
    <property type="entry name" value="E3 UBIQUITIN-PROTEIN LIGASE UBR1"/>
    <property type="match status" value="1"/>
</dbReference>
<dbReference type="OMA" id="SEHASHD"/>
<feature type="compositionally biased region" description="Low complexity" evidence="11">
    <location>
        <begin position="2207"/>
        <end position="2222"/>
    </location>
</feature>
<evidence type="ECO:0000256" key="9">
    <source>
        <dbReference type="PROSITE-ProRule" id="PRU00508"/>
    </source>
</evidence>
<feature type="region of interest" description="Disordered" evidence="11">
    <location>
        <begin position="1350"/>
        <end position="1375"/>
    </location>
</feature>
<evidence type="ECO:0000256" key="7">
    <source>
        <dbReference type="ARBA" id="ARBA00022833"/>
    </source>
</evidence>
<comment type="function">
    <text evidence="10">Ubiquitin ligase protein which is a component of the N-end rule pathway. Recognizes and binds to proteins bearing specific N-terminal residues that are destabilizing according to the N-end rule, leading to their ubiquitination and subsequent degradation.</text>
</comment>
<feature type="zinc finger region" description="UBR-type" evidence="9">
    <location>
        <begin position="145"/>
        <end position="216"/>
    </location>
</feature>
<evidence type="ECO:0000256" key="8">
    <source>
        <dbReference type="ARBA" id="ARBA00046341"/>
    </source>
</evidence>
<evidence type="ECO:0000256" key="4">
    <source>
        <dbReference type="ARBA" id="ARBA00022723"/>
    </source>
</evidence>
<comment type="catalytic activity">
    <reaction evidence="1 10">
        <text>S-ubiquitinyl-[E2 ubiquitin-conjugating enzyme]-L-cysteine + [acceptor protein]-L-lysine = [E2 ubiquitin-conjugating enzyme]-L-cysteine + N(6)-ubiquitinyl-[acceptor protein]-L-lysine.</text>
        <dbReference type="EC" id="2.3.2.27"/>
    </reaction>
</comment>
<feature type="region of interest" description="Disordered" evidence="11">
    <location>
        <begin position="1410"/>
        <end position="1462"/>
    </location>
</feature>
<evidence type="ECO:0000256" key="3">
    <source>
        <dbReference type="ARBA" id="ARBA00022679"/>
    </source>
</evidence>
<dbReference type="GO" id="GO:0061630">
    <property type="term" value="F:ubiquitin protein ligase activity"/>
    <property type="evidence" value="ECO:0007669"/>
    <property type="project" value="UniProtKB-UniRule"/>
</dbReference>
<dbReference type="PROSITE" id="PS51157">
    <property type="entry name" value="ZF_UBR"/>
    <property type="match status" value="1"/>
</dbReference>
<dbReference type="EMBL" id="CDMY01000285">
    <property type="protein sequence ID" value="CEL99638.1"/>
    <property type="molecule type" value="Genomic_DNA"/>
</dbReference>
<dbReference type="Pfam" id="PF02207">
    <property type="entry name" value="zf-UBR"/>
    <property type="match status" value="1"/>
</dbReference>
<feature type="region of interest" description="Disordered" evidence="11">
    <location>
        <begin position="2363"/>
        <end position="2412"/>
    </location>
</feature>
<evidence type="ECO:0000313" key="14">
    <source>
        <dbReference type="Proteomes" id="UP000041254"/>
    </source>
</evidence>
<dbReference type="Pfam" id="PF22960">
    <property type="entry name" value="WHD_UBR1"/>
    <property type="match status" value="1"/>
</dbReference>
<dbReference type="GO" id="GO:0016567">
    <property type="term" value="P:protein ubiquitination"/>
    <property type="evidence" value="ECO:0007669"/>
    <property type="project" value="UniProtKB-UniRule"/>
</dbReference>
<reference evidence="13 14" key="1">
    <citation type="submission" date="2014-11" db="EMBL/GenBank/DDBJ databases">
        <authorList>
            <person name="Zhu J."/>
            <person name="Qi W."/>
            <person name="Song R."/>
        </authorList>
    </citation>
    <scope>NUCLEOTIDE SEQUENCE [LARGE SCALE GENOMIC DNA]</scope>
</reference>
<feature type="compositionally biased region" description="Low complexity" evidence="11">
    <location>
        <begin position="2312"/>
        <end position="2346"/>
    </location>
</feature>
<feature type="region of interest" description="Disordered" evidence="11">
    <location>
        <begin position="2439"/>
        <end position="2490"/>
    </location>
</feature>
<feature type="region of interest" description="Disordered" evidence="11">
    <location>
        <begin position="2108"/>
        <end position="2141"/>
    </location>
</feature>
<feature type="compositionally biased region" description="Basic and acidic residues" evidence="11">
    <location>
        <begin position="1356"/>
        <end position="1375"/>
    </location>
</feature>
<keyword evidence="4 10" id="KW-0479">Metal-binding</keyword>
<feature type="region of interest" description="Disordered" evidence="11">
    <location>
        <begin position="1293"/>
        <end position="1338"/>
    </location>
</feature>
<comment type="similarity">
    <text evidence="8 10">Belongs to the E3 ubiquitin-protein ligase UBR1-like family.</text>
</comment>
<dbReference type="SUPFAM" id="SSF46785">
    <property type="entry name" value="Winged helix' DNA-binding domain"/>
    <property type="match status" value="1"/>
</dbReference>
<feature type="compositionally biased region" description="Pro residues" evidence="11">
    <location>
        <begin position="256"/>
        <end position="287"/>
    </location>
</feature>
<keyword evidence="7 10" id="KW-0862">Zinc</keyword>
<dbReference type="InterPro" id="IPR055194">
    <property type="entry name" value="UBR1-like_WH"/>
</dbReference>
<dbReference type="GO" id="GO:0071596">
    <property type="term" value="P:ubiquitin-dependent protein catabolic process via the N-end rule pathway"/>
    <property type="evidence" value="ECO:0007669"/>
    <property type="project" value="UniProtKB-UniRule"/>
</dbReference>
<gene>
    <name evidence="13" type="ORF">Vbra_20690</name>
</gene>
<feature type="domain" description="UBR-type" evidence="12">
    <location>
        <begin position="145"/>
        <end position="216"/>
    </location>
</feature>
<feature type="compositionally biased region" description="Low complexity" evidence="11">
    <location>
        <begin position="2021"/>
        <end position="2030"/>
    </location>
</feature>
<keyword evidence="14" id="KW-1185">Reference proteome</keyword>